<keyword evidence="4" id="KW-1185">Reference proteome</keyword>
<dbReference type="RefSeq" id="WP_173471950.1">
    <property type="nucleotide sequence ID" value="NZ_CACZYW010000002.1"/>
</dbReference>
<feature type="domain" description="Bacterial type II secretion system protein E" evidence="2">
    <location>
        <begin position="194"/>
        <end position="208"/>
    </location>
</feature>
<accession>A0A1T4MJN2</accession>
<dbReference type="PROSITE" id="PS00662">
    <property type="entry name" value="T2SP_E"/>
    <property type="match status" value="1"/>
</dbReference>
<evidence type="ECO:0000313" key="4">
    <source>
        <dbReference type="Proteomes" id="UP000189857"/>
    </source>
</evidence>
<protein>
    <submittedName>
        <fullName evidence="3">Twitching motility protein PilT</fullName>
    </submittedName>
</protein>
<evidence type="ECO:0000256" key="1">
    <source>
        <dbReference type="ARBA" id="ARBA00006611"/>
    </source>
</evidence>
<reference evidence="3 4" key="1">
    <citation type="submission" date="2017-02" db="EMBL/GenBank/DDBJ databases">
        <authorList>
            <person name="Peterson S.W."/>
        </authorList>
    </citation>
    <scope>NUCLEOTIDE SEQUENCE [LARGE SCALE GENOMIC DNA]</scope>
    <source>
        <strain evidence="3 4">ATCC 17233</strain>
    </source>
</reference>
<dbReference type="NCBIfam" id="TIGR01420">
    <property type="entry name" value="pilT_fam"/>
    <property type="match status" value="1"/>
</dbReference>
<comment type="similarity">
    <text evidence="1">Belongs to the GSP E family.</text>
</comment>
<dbReference type="Gene3D" id="3.30.450.90">
    <property type="match status" value="1"/>
</dbReference>
<dbReference type="GO" id="GO:0005524">
    <property type="term" value="F:ATP binding"/>
    <property type="evidence" value="ECO:0007669"/>
    <property type="project" value="InterPro"/>
</dbReference>
<sequence>MIDMDELLSMAIEKNASDIHIATGIPPKLRINGQLIDVDVPPLSALDAAESIGMTMNDRHKAILKDRGECDFAYQVRDRGRFRVNVFMDRGNMAAAYRKIDTVIPRPEALGLPPSVVELYKKKRGLVLVTGPTGSGKSTTLASVINKANENLATHIITLEDPIEYIHKHKKSIVNQRELGMDTLSFDNALRAALREDPDIILVGEMRDPETIQIAITAAETGHLVFSTLHTIGAAATIDRIIDVFPPHQQQQIRIQLAMVIEGVISQQLLPTADGKGRVAAFEVMLASPAIRAQIREAKTHQIESTIQTSKGSGMITMDDALVDLYRTGVISRDMAFMYAQDQSSMHKNLY</sequence>
<dbReference type="PANTHER" id="PTHR30486">
    <property type="entry name" value="TWITCHING MOTILITY PROTEIN PILT"/>
    <property type="match status" value="1"/>
</dbReference>
<dbReference type="Pfam" id="PF00437">
    <property type="entry name" value="T2SSE"/>
    <property type="match status" value="1"/>
</dbReference>
<evidence type="ECO:0000259" key="2">
    <source>
        <dbReference type="PROSITE" id="PS00662"/>
    </source>
</evidence>
<dbReference type="Gene3D" id="3.40.50.300">
    <property type="entry name" value="P-loop containing nucleotide triphosphate hydrolases"/>
    <property type="match status" value="1"/>
</dbReference>
<dbReference type="InterPro" id="IPR006321">
    <property type="entry name" value="PilT/PilU"/>
</dbReference>
<dbReference type="CDD" id="cd01131">
    <property type="entry name" value="PilT"/>
    <property type="match status" value="1"/>
</dbReference>
<dbReference type="SMART" id="SM00382">
    <property type="entry name" value="AAA"/>
    <property type="match status" value="1"/>
</dbReference>
<dbReference type="Proteomes" id="UP000189857">
    <property type="component" value="Unassembled WGS sequence"/>
</dbReference>
<dbReference type="InterPro" id="IPR003593">
    <property type="entry name" value="AAA+_ATPase"/>
</dbReference>
<dbReference type="PANTHER" id="PTHR30486:SF16">
    <property type="entry name" value="TWITCHING MOTILITY PROTEIN PILT"/>
    <property type="match status" value="1"/>
</dbReference>
<dbReference type="EMBL" id="FUXA01000007">
    <property type="protein sequence ID" value="SJZ67071.1"/>
    <property type="molecule type" value="Genomic_DNA"/>
</dbReference>
<dbReference type="SUPFAM" id="SSF52540">
    <property type="entry name" value="P-loop containing nucleoside triphosphate hydrolases"/>
    <property type="match status" value="1"/>
</dbReference>
<dbReference type="GO" id="GO:0016887">
    <property type="term" value="F:ATP hydrolysis activity"/>
    <property type="evidence" value="ECO:0007669"/>
    <property type="project" value="InterPro"/>
</dbReference>
<proteinExistence type="inferred from homology"/>
<dbReference type="InterPro" id="IPR001482">
    <property type="entry name" value="T2SS/T4SS_dom"/>
</dbReference>
<dbReference type="InterPro" id="IPR050921">
    <property type="entry name" value="T4SS_GSP_E_ATPase"/>
</dbReference>
<name>A0A1T4MJN2_9FIRM</name>
<evidence type="ECO:0000313" key="3">
    <source>
        <dbReference type="EMBL" id="SJZ67071.1"/>
    </source>
</evidence>
<gene>
    <name evidence="3" type="ORF">SAMN02745110_01252</name>
</gene>
<dbReference type="InterPro" id="IPR027417">
    <property type="entry name" value="P-loop_NTPase"/>
</dbReference>
<organism evidence="3 4">
    <name type="scientific">Eubacterium ruminantium</name>
    <dbReference type="NCBI Taxonomy" id="42322"/>
    <lineage>
        <taxon>Bacteria</taxon>
        <taxon>Bacillati</taxon>
        <taxon>Bacillota</taxon>
        <taxon>Clostridia</taxon>
        <taxon>Eubacteriales</taxon>
        <taxon>Eubacteriaceae</taxon>
        <taxon>Eubacterium</taxon>
    </lineage>
</organism>
<dbReference type="AlphaFoldDB" id="A0A1T4MJN2"/>